<name>A0A182EJW7_ONCOC</name>
<dbReference type="Proteomes" id="UP000271087">
    <property type="component" value="Unassembled WGS sequence"/>
</dbReference>
<sequence length="103" mass="11834">MGECEKPKEFELAIAFVSACNSTNFVESLQRSIHVKRVTSNNRFTAALPKKQLLTRRRHSGGTEIRHVTKLLDIDKLWDMGYKGIIFELSCFLNEDLDFLSDL</sequence>
<dbReference type="OrthoDB" id="10493855at2759"/>
<evidence type="ECO:0000313" key="2">
    <source>
        <dbReference type="Proteomes" id="UP000271087"/>
    </source>
</evidence>
<evidence type="ECO:0000313" key="3">
    <source>
        <dbReference type="WBParaSite" id="nOo.2.0.1.t08402-RA"/>
    </source>
</evidence>
<dbReference type="EMBL" id="UYRW01003497">
    <property type="protein sequence ID" value="VDK89201.1"/>
    <property type="molecule type" value="Genomic_DNA"/>
</dbReference>
<dbReference type="STRING" id="42157.A0A182EJW7"/>
<accession>A0A182EJW7</accession>
<keyword evidence="2" id="KW-1185">Reference proteome</keyword>
<gene>
    <name evidence="1" type="ORF">NOO_LOCUS8402</name>
</gene>
<evidence type="ECO:0000313" key="1">
    <source>
        <dbReference type="EMBL" id="VDK89201.1"/>
    </source>
</evidence>
<reference evidence="1 2" key="2">
    <citation type="submission" date="2018-08" db="EMBL/GenBank/DDBJ databases">
        <authorList>
            <person name="Laetsch R D."/>
            <person name="Stevens L."/>
            <person name="Kumar S."/>
            <person name="Blaxter L. M."/>
        </authorList>
    </citation>
    <scope>NUCLEOTIDE SEQUENCE [LARGE SCALE GENOMIC DNA]</scope>
</reference>
<proteinExistence type="predicted"/>
<dbReference type="AlphaFoldDB" id="A0A182EJW7"/>
<organism evidence="3">
    <name type="scientific">Onchocerca ochengi</name>
    <name type="common">Filarial nematode worm</name>
    <dbReference type="NCBI Taxonomy" id="42157"/>
    <lineage>
        <taxon>Eukaryota</taxon>
        <taxon>Metazoa</taxon>
        <taxon>Ecdysozoa</taxon>
        <taxon>Nematoda</taxon>
        <taxon>Chromadorea</taxon>
        <taxon>Rhabditida</taxon>
        <taxon>Spirurina</taxon>
        <taxon>Spiruromorpha</taxon>
        <taxon>Filarioidea</taxon>
        <taxon>Onchocercidae</taxon>
        <taxon>Onchocerca</taxon>
    </lineage>
</organism>
<protein>
    <submittedName>
        <fullName evidence="3">3-deoxy-7-phosphoheptulonate synthase</fullName>
    </submittedName>
</protein>
<reference evidence="3" key="1">
    <citation type="submission" date="2016-06" db="UniProtKB">
        <authorList>
            <consortium name="WormBaseParasite"/>
        </authorList>
    </citation>
    <scope>IDENTIFICATION</scope>
</reference>
<dbReference type="WBParaSite" id="nOo.2.0.1.t08402-RA">
    <property type="protein sequence ID" value="nOo.2.0.1.t08402-RA"/>
    <property type="gene ID" value="nOo.2.0.1.g08402"/>
</dbReference>